<protein>
    <recommendedName>
        <fullName evidence="4">Outer membrane protein assembly factor BamE domain-containing protein</fullName>
    </recommendedName>
</protein>
<sequence>MKKIVKLLTVVAIVGSLSACYSTGKEIDSGTTSKLIKGETTSTQVEAALGKPQTTTKNSDGTVYWSYIYGNVDINAATYIPIVGLFAGGAKTETQTLVITFDSNNIVTDWTQSDSATESGSVFNN</sequence>
<dbReference type="InterPro" id="IPR007450">
    <property type="entry name" value="BamE_dom"/>
</dbReference>
<gene>
    <name evidence="5" type="ORF">GPAL_1722</name>
</gene>
<dbReference type="InterPro" id="IPR037873">
    <property type="entry name" value="BamE-like"/>
</dbReference>
<evidence type="ECO:0000313" key="5">
    <source>
        <dbReference type="EMBL" id="GAC28585.1"/>
    </source>
</evidence>
<evidence type="ECO:0000256" key="3">
    <source>
        <dbReference type="SAM" id="SignalP"/>
    </source>
</evidence>
<keyword evidence="2" id="KW-0472">Membrane</keyword>
<keyword evidence="1 3" id="KW-0732">Signal</keyword>
<evidence type="ECO:0000256" key="1">
    <source>
        <dbReference type="ARBA" id="ARBA00022729"/>
    </source>
</evidence>
<feature type="domain" description="Outer membrane protein assembly factor BamE" evidence="4">
    <location>
        <begin position="27"/>
        <end position="109"/>
    </location>
</feature>
<proteinExistence type="predicted"/>
<dbReference type="RefSeq" id="WP_006010854.1">
    <property type="nucleotide sequence ID" value="NZ_BAEQ01000025.1"/>
</dbReference>
<dbReference type="OrthoDB" id="7225452at2"/>
<keyword evidence="6" id="KW-1185">Reference proteome</keyword>
<feature type="chain" id="PRO_5003898699" description="Outer membrane protein assembly factor BamE domain-containing protein" evidence="3">
    <location>
        <begin position="22"/>
        <end position="125"/>
    </location>
</feature>
<dbReference type="AlphaFoldDB" id="K6ZZ71"/>
<dbReference type="PROSITE" id="PS51257">
    <property type="entry name" value="PROKAR_LIPOPROTEIN"/>
    <property type="match status" value="1"/>
</dbReference>
<evidence type="ECO:0000259" key="4">
    <source>
        <dbReference type="Pfam" id="PF04355"/>
    </source>
</evidence>
<evidence type="ECO:0000256" key="2">
    <source>
        <dbReference type="ARBA" id="ARBA00023136"/>
    </source>
</evidence>
<comment type="caution">
    <text evidence="5">The sequence shown here is derived from an EMBL/GenBank/DDBJ whole genome shotgun (WGS) entry which is preliminary data.</text>
</comment>
<feature type="signal peptide" evidence="3">
    <location>
        <begin position="1"/>
        <end position="21"/>
    </location>
</feature>
<dbReference type="Proteomes" id="UP000006251">
    <property type="component" value="Unassembled WGS sequence"/>
</dbReference>
<dbReference type="Pfam" id="PF04355">
    <property type="entry name" value="BamE"/>
    <property type="match status" value="1"/>
</dbReference>
<dbReference type="Gene3D" id="3.30.1450.10">
    <property type="match status" value="1"/>
</dbReference>
<name>K6ZZ71_9ALTE</name>
<accession>K6ZZ71</accession>
<organism evidence="5 6">
    <name type="scientific">Brumicola pallidula DSM 14239 = ACAM 615</name>
    <dbReference type="NCBI Taxonomy" id="1121922"/>
    <lineage>
        <taxon>Bacteria</taxon>
        <taxon>Pseudomonadati</taxon>
        <taxon>Pseudomonadota</taxon>
        <taxon>Gammaproteobacteria</taxon>
        <taxon>Alteromonadales</taxon>
        <taxon>Alteromonadaceae</taxon>
        <taxon>Brumicola</taxon>
    </lineage>
</organism>
<dbReference type="GO" id="GO:0019867">
    <property type="term" value="C:outer membrane"/>
    <property type="evidence" value="ECO:0007669"/>
    <property type="project" value="InterPro"/>
</dbReference>
<reference evidence="6" key="1">
    <citation type="journal article" date="2014" name="Environ. Microbiol.">
        <title>Comparative genomics of the marine bacterial genus Glaciecola reveals the high degree of genomic diversity and genomic characteristic for cold adaptation.</title>
        <authorList>
            <person name="Qin Q.L."/>
            <person name="Xie B.B."/>
            <person name="Yu Y."/>
            <person name="Shu Y.L."/>
            <person name="Rong J.C."/>
            <person name="Zhang Y.J."/>
            <person name="Zhao D.L."/>
            <person name="Chen X.L."/>
            <person name="Zhang X.Y."/>
            <person name="Chen B."/>
            <person name="Zhou B.C."/>
            <person name="Zhang Y.Z."/>
        </authorList>
    </citation>
    <scope>NUCLEOTIDE SEQUENCE [LARGE SCALE GENOMIC DNA]</scope>
    <source>
        <strain evidence="6">ACAM 615</strain>
    </source>
</reference>
<evidence type="ECO:0000313" key="6">
    <source>
        <dbReference type="Proteomes" id="UP000006251"/>
    </source>
</evidence>
<dbReference type="EMBL" id="BAEQ01000025">
    <property type="protein sequence ID" value="GAC28585.1"/>
    <property type="molecule type" value="Genomic_DNA"/>
</dbReference>